<name>A0A2V4BB42_9PSEU</name>
<organism evidence="1 2">
    <name type="scientific">Prauserella muralis</name>
    <dbReference type="NCBI Taxonomy" id="588067"/>
    <lineage>
        <taxon>Bacteria</taxon>
        <taxon>Bacillati</taxon>
        <taxon>Actinomycetota</taxon>
        <taxon>Actinomycetes</taxon>
        <taxon>Pseudonocardiales</taxon>
        <taxon>Pseudonocardiaceae</taxon>
        <taxon>Prauserella</taxon>
    </lineage>
</organism>
<evidence type="ECO:0000313" key="2">
    <source>
        <dbReference type="Proteomes" id="UP000249915"/>
    </source>
</evidence>
<evidence type="ECO:0000313" key="1">
    <source>
        <dbReference type="EMBL" id="PXY32366.1"/>
    </source>
</evidence>
<comment type="caution">
    <text evidence="1">The sequence shown here is derived from an EMBL/GenBank/DDBJ whole genome shotgun (WGS) entry which is preliminary data.</text>
</comment>
<accession>A0A2V4BB42</accession>
<dbReference type="Proteomes" id="UP000249915">
    <property type="component" value="Unassembled WGS sequence"/>
</dbReference>
<proteinExistence type="predicted"/>
<dbReference type="AlphaFoldDB" id="A0A2V4BB42"/>
<dbReference type="RefSeq" id="WP_112280398.1">
    <property type="nucleotide sequence ID" value="NZ_MASW01000001.1"/>
</dbReference>
<sequence>MTFMQLIEVKTSRYDELNELMEGWMAATEGKRTATHALLTGDRDHPGTYLQLVEFPSYEEAMRNSELPETNDFAGRLQELCDEPPVFHNLDVLRDQKL</sequence>
<dbReference type="EMBL" id="MASW01000001">
    <property type="protein sequence ID" value="PXY32366.1"/>
    <property type="molecule type" value="Genomic_DNA"/>
</dbReference>
<keyword evidence="2" id="KW-1185">Reference proteome</keyword>
<reference evidence="1 2" key="1">
    <citation type="submission" date="2016-07" db="EMBL/GenBank/DDBJ databases">
        <title>Draft genome sequence of Prauserella muralis DSM 45305, isolated from a mould-covered wall in an indoor environment.</title>
        <authorList>
            <person name="Ruckert C."/>
            <person name="Albersmeier A."/>
            <person name="Jiang C.-L."/>
            <person name="Jiang Y."/>
            <person name="Kalinowski J."/>
            <person name="Schneider O."/>
            <person name="Winkler A."/>
            <person name="Zotchev S.B."/>
        </authorList>
    </citation>
    <scope>NUCLEOTIDE SEQUENCE [LARGE SCALE GENOMIC DNA]</scope>
    <source>
        <strain evidence="1 2">DSM 45305</strain>
    </source>
</reference>
<protein>
    <submittedName>
        <fullName evidence="1">Uncharacterized protein</fullName>
    </submittedName>
</protein>
<gene>
    <name evidence="1" type="ORF">BAY60_08855</name>
</gene>
<dbReference type="OrthoDB" id="9182871at2"/>